<dbReference type="Proteomes" id="UP000218775">
    <property type="component" value="Unassembled WGS sequence"/>
</dbReference>
<reference evidence="2" key="1">
    <citation type="submission" date="2017-08" db="EMBL/GenBank/DDBJ databases">
        <title>A dynamic microbial community with high functional redundancy inhabits the cold, oxic subseafloor aquifer.</title>
        <authorList>
            <person name="Tully B.J."/>
            <person name="Wheat C.G."/>
            <person name="Glazer B.T."/>
            <person name="Huber J.A."/>
        </authorList>
    </citation>
    <scope>NUCLEOTIDE SEQUENCE [LARGE SCALE GENOMIC DNA]</scope>
</reference>
<evidence type="ECO:0000313" key="1">
    <source>
        <dbReference type="EMBL" id="PCI75454.1"/>
    </source>
</evidence>
<name>A0A2A4WYY2_UNCAE</name>
<comment type="caution">
    <text evidence="1">The sequence shown here is derived from an EMBL/GenBank/DDBJ whole genome shotgun (WGS) entry which is preliminary data.</text>
</comment>
<accession>A0A2A4WYY2</accession>
<protein>
    <submittedName>
        <fullName evidence="1">Uncharacterized protein</fullName>
    </submittedName>
</protein>
<sequence length="319" mass="36324">MSLVTLQPANMSVGVYPLAESWQVPGDNFTRELFDRVWDIAQSAIVYFGSRLPSFSFPVAGATSTETEGVFGNVTNFSVSRLDVDAAVYFTDFLWYQVDEEELYFLEDGIVSSIVRELESYCAKYDEHKQVMVKEIFNQGLSIDRDLLKAVLNESVNHLTQFNRMNEILETVKRHIVNADHVGIEAKLKRLEELLSQEDSEKMSDPKLRKIVLLNALEMGDFLAWARTLHAVSRDDECGLTGGMRGFVYHLIESKFTIWKEKQEMILNRESPSSSQERKTIFEDDDGISIPLIEISNILDELNSCSVNIEPSNYYTGSE</sequence>
<proteinExistence type="predicted"/>
<gene>
    <name evidence="1" type="ORF">COB21_05645</name>
</gene>
<dbReference type="AlphaFoldDB" id="A0A2A4WYY2"/>
<dbReference type="EMBL" id="NVUK01000047">
    <property type="protein sequence ID" value="PCI75454.1"/>
    <property type="molecule type" value="Genomic_DNA"/>
</dbReference>
<organism evidence="1 2">
    <name type="scientific">Aerophobetes bacterium</name>
    <dbReference type="NCBI Taxonomy" id="2030807"/>
    <lineage>
        <taxon>Bacteria</taxon>
        <taxon>Candidatus Aerophobota</taxon>
    </lineage>
</organism>
<evidence type="ECO:0000313" key="2">
    <source>
        <dbReference type="Proteomes" id="UP000218775"/>
    </source>
</evidence>